<proteinExistence type="predicted"/>
<evidence type="ECO:0000313" key="1">
    <source>
        <dbReference type="EMBL" id="KAH7090633.1"/>
    </source>
</evidence>
<dbReference type="OrthoDB" id="3792203at2759"/>
<organism evidence="1 2">
    <name type="scientific">Paraphoma chrysanthemicola</name>
    <dbReference type="NCBI Taxonomy" id="798071"/>
    <lineage>
        <taxon>Eukaryota</taxon>
        <taxon>Fungi</taxon>
        <taxon>Dikarya</taxon>
        <taxon>Ascomycota</taxon>
        <taxon>Pezizomycotina</taxon>
        <taxon>Dothideomycetes</taxon>
        <taxon>Pleosporomycetidae</taxon>
        <taxon>Pleosporales</taxon>
        <taxon>Pleosporineae</taxon>
        <taxon>Phaeosphaeriaceae</taxon>
        <taxon>Paraphoma</taxon>
    </lineage>
</organism>
<name>A0A8K0RAG3_9PLEO</name>
<sequence length="480" mass="55176">MRTLAELPEDILYLVAETLERDRCSLFALARSCRSLHLAARPFIFRHTGELSRAQTQLLNRSLADDTSLKSYLHSYPVHIEYGEIFDNGLETSLELSNLRKFIFICSYKMKLPDNMSPMALTIATSRGRGPDQDFQCDFLDTYPFGQLRTIFLVGGFTSTEIMRFILLPSLNTVVAQKLALLRDPLLPSDFSPRKSNLTSLSLTGDGFWSIRPQALQTLLSACPSLQDLQCQIPVSALPYHPYDLRLSQVRDAVAPEAFNVTFASLRKSLRRLSFLQLRHNVPYDGTHMDLSQFENLVDLEITSCCLLPVGAPCTERNRLYKLLPISLERLMLDFPRESGIFFHHLEGEPFLSQDPSNIPESRYLWILELLKMIGANRPNLSHVTMQDPPGNIGFWPWNQIEWVAPEDLRQLMRASNIQLMVNISYPHPRSETETYKRRPGHKKFEYFPWQTFYQPSPRYDATSYSSRNRSMFASYSKSP</sequence>
<protein>
    <recommendedName>
        <fullName evidence="3">F-box domain-containing protein</fullName>
    </recommendedName>
</protein>
<accession>A0A8K0RAG3</accession>
<comment type="caution">
    <text evidence="1">The sequence shown here is derived from an EMBL/GenBank/DDBJ whole genome shotgun (WGS) entry which is preliminary data.</text>
</comment>
<dbReference type="EMBL" id="JAGMVJ010000005">
    <property type="protein sequence ID" value="KAH7090633.1"/>
    <property type="molecule type" value="Genomic_DNA"/>
</dbReference>
<reference evidence="1" key="1">
    <citation type="journal article" date="2021" name="Nat. Commun.">
        <title>Genetic determinants of endophytism in the Arabidopsis root mycobiome.</title>
        <authorList>
            <person name="Mesny F."/>
            <person name="Miyauchi S."/>
            <person name="Thiergart T."/>
            <person name="Pickel B."/>
            <person name="Atanasova L."/>
            <person name="Karlsson M."/>
            <person name="Huettel B."/>
            <person name="Barry K.W."/>
            <person name="Haridas S."/>
            <person name="Chen C."/>
            <person name="Bauer D."/>
            <person name="Andreopoulos W."/>
            <person name="Pangilinan J."/>
            <person name="LaButti K."/>
            <person name="Riley R."/>
            <person name="Lipzen A."/>
            <person name="Clum A."/>
            <person name="Drula E."/>
            <person name="Henrissat B."/>
            <person name="Kohler A."/>
            <person name="Grigoriev I.V."/>
            <person name="Martin F.M."/>
            <person name="Hacquard S."/>
        </authorList>
    </citation>
    <scope>NUCLEOTIDE SEQUENCE</scope>
    <source>
        <strain evidence="1">MPI-SDFR-AT-0120</strain>
    </source>
</reference>
<dbReference type="AlphaFoldDB" id="A0A8K0RAG3"/>
<evidence type="ECO:0000313" key="2">
    <source>
        <dbReference type="Proteomes" id="UP000813461"/>
    </source>
</evidence>
<gene>
    <name evidence="1" type="ORF">FB567DRAFT_577861</name>
</gene>
<dbReference type="Proteomes" id="UP000813461">
    <property type="component" value="Unassembled WGS sequence"/>
</dbReference>
<keyword evidence="2" id="KW-1185">Reference proteome</keyword>
<evidence type="ECO:0008006" key="3">
    <source>
        <dbReference type="Google" id="ProtNLM"/>
    </source>
</evidence>